<reference evidence="1 2" key="1">
    <citation type="journal article" date="2016" name="Mol. Biol. Evol.">
        <title>Comparative Genomics of Early-Diverging Mushroom-Forming Fungi Provides Insights into the Origins of Lignocellulose Decay Capabilities.</title>
        <authorList>
            <person name="Nagy L.G."/>
            <person name="Riley R."/>
            <person name="Tritt A."/>
            <person name="Adam C."/>
            <person name="Daum C."/>
            <person name="Floudas D."/>
            <person name="Sun H."/>
            <person name="Yadav J.S."/>
            <person name="Pangilinan J."/>
            <person name="Larsson K.H."/>
            <person name="Matsuura K."/>
            <person name="Barry K."/>
            <person name="Labutti K."/>
            <person name="Kuo R."/>
            <person name="Ohm R.A."/>
            <person name="Bhattacharya S.S."/>
            <person name="Shirouzu T."/>
            <person name="Yoshinaga Y."/>
            <person name="Martin F.M."/>
            <person name="Grigoriev I.V."/>
            <person name="Hibbett D.S."/>
        </authorList>
    </citation>
    <scope>NUCLEOTIDE SEQUENCE [LARGE SCALE GENOMIC DNA]</scope>
    <source>
        <strain evidence="1 2">L-15889</strain>
    </source>
</reference>
<dbReference type="Gene3D" id="3.80.10.10">
    <property type="entry name" value="Ribonuclease Inhibitor"/>
    <property type="match status" value="1"/>
</dbReference>
<keyword evidence="2" id="KW-1185">Reference proteome</keyword>
<dbReference type="Proteomes" id="UP000076727">
    <property type="component" value="Unassembled WGS sequence"/>
</dbReference>
<evidence type="ECO:0000313" key="1">
    <source>
        <dbReference type="EMBL" id="KZT64611.1"/>
    </source>
</evidence>
<gene>
    <name evidence="1" type="ORF">DAEQUDRAFT_601255</name>
</gene>
<sequence>MERLPPVFLLPPELLSECFLSCAMTIPSRPFGLDPEPQYSWISLSHVCRHWRSVALSTTRLWARIRLTSHREWTSEVVVRSGEAPLEVSAEFPLIYDNLQSRVDWMASFRVVLEEIARIRSLIISSQQKLEPEVLDLLNRPAPLLKDLRLHYLAFDAPNAAYEGAPHALGFMSRDRDIAPLESLSLYKCHIPWFGLDMQTLKDLTIVGLPWGGVSRSLNMQTLVQILRSTPLLERLVIRNALRPLSAISAPPTGPPAVLPRLRDVKLYGCSADVIRLLDHLQLVAISQLYMSLVTPLVDPPDRFAASVVRKLLVSGELSRLHIKGEGYHLFSLDGHVTRSPVHGPVSSPEIHVFHVTVSSTQCRRILGAFIQHPSLNCVRTLHITSLCRRRIWVTIGEHCRNVSELVVQGKRATKILYRMLNKSSEDTSNDERVPVSPPLPFPHLRSLSLGNLREQGFSPGDASHAYVQFWRDRLDDRCGADGNLSVAVQQMVIHECVPNALRRLDIALIPKTEAGHT</sequence>
<evidence type="ECO:0000313" key="2">
    <source>
        <dbReference type="Proteomes" id="UP000076727"/>
    </source>
</evidence>
<proteinExistence type="predicted"/>
<dbReference type="OrthoDB" id="2789062at2759"/>
<dbReference type="Gene3D" id="1.20.1280.50">
    <property type="match status" value="1"/>
</dbReference>
<dbReference type="EMBL" id="KV429123">
    <property type="protein sequence ID" value="KZT64611.1"/>
    <property type="molecule type" value="Genomic_DNA"/>
</dbReference>
<name>A0A165LMG6_9APHY</name>
<accession>A0A165LMG6</accession>
<dbReference type="InterPro" id="IPR032675">
    <property type="entry name" value="LRR_dom_sf"/>
</dbReference>
<dbReference type="AlphaFoldDB" id="A0A165LMG6"/>
<dbReference type="STRING" id="1314783.A0A165LMG6"/>
<organism evidence="1 2">
    <name type="scientific">Daedalea quercina L-15889</name>
    <dbReference type="NCBI Taxonomy" id="1314783"/>
    <lineage>
        <taxon>Eukaryota</taxon>
        <taxon>Fungi</taxon>
        <taxon>Dikarya</taxon>
        <taxon>Basidiomycota</taxon>
        <taxon>Agaricomycotina</taxon>
        <taxon>Agaricomycetes</taxon>
        <taxon>Polyporales</taxon>
        <taxon>Fomitopsis</taxon>
    </lineage>
</organism>
<protein>
    <submittedName>
        <fullName evidence="1">Uncharacterized protein</fullName>
    </submittedName>
</protein>